<dbReference type="RefSeq" id="NP_503475.1">
    <property type="nucleotide sequence ID" value="NM_071074.1"/>
</dbReference>
<dbReference type="AlphaFoldDB" id="Q9TXL2"/>
<evidence type="ECO:0000313" key="2">
    <source>
        <dbReference type="Proteomes" id="UP000001940"/>
    </source>
</evidence>
<sequence>MEFFKTFLILLCCFLSVQTLLTKFLFRGRLLCNKSSLRYQMKIKELDTFVDDTISRIPPIESISPHYYEAYAEEDGDGFLDMYYELFITILHNCSDDGKNRFLKVDIGSIPIRHGWIHRTLDIELTNVGIVTTDLIRRKFYSYKYHKKTNKYI</sequence>
<dbReference type="EMBL" id="BX284605">
    <property type="protein sequence ID" value="CCD72639.1"/>
    <property type="molecule type" value="Genomic_DNA"/>
</dbReference>
<dbReference type="OMA" id="FRHHITI"/>
<dbReference type="Proteomes" id="UP000001940">
    <property type="component" value="Chromosome V"/>
</dbReference>
<gene>
    <name evidence="1" type="ORF">CELE_K04F1.8</name>
    <name evidence="1 3" type="ORF">K04F1.8</name>
</gene>
<organism evidence="1 2">
    <name type="scientific">Caenorhabditis elegans</name>
    <dbReference type="NCBI Taxonomy" id="6239"/>
    <lineage>
        <taxon>Eukaryota</taxon>
        <taxon>Metazoa</taxon>
        <taxon>Ecdysozoa</taxon>
        <taxon>Nematoda</taxon>
        <taxon>Chromadorea</taxon>
        <taxon>Rhabditida</taxon>
        <taxon>Rhabditina</taxon>
        <taxon>Rhabditomorpha</taxon>
        <taxon>Rhabditoidea</taxon>
        <taxon>Rhabditidae</taxon>
        <taxon>Peloderinae</taxon>
        <taxon>Caenorhabditis</taxon>
    </lineage>
</organism>
<dbReference type="InParanoid" id="Q9TXL2"/>
<dbReference type="UCSC" id="K04F1.8">
    <property type="organism name" value="c. elegans"/>
</dbReference>
<dbReference type="HOGENOM" id="CLU_141211_0_0_1"/>
<proteinExistence type="predicted"/>
<dbReference type="AGR" id="WB:WBGene00019387"/>
<dbReference type="PhylomeDB" id="Q9TXL2"/>
<dbReference type="PANTHER" id="PTHR21479:SF25">
    <property type="entry name" value="APYRASE-RELATED"/>
    <property type="match status" value="1"/>
</dbReference>
<evidence type="ECO:0000313" key="1">
    <source>
        <dbReference type="EMBL" id="CCD72639.1"/>
    </source>
</evidence>
<dbReference type="eggNOG" id="ENOG502TJ5B">
    <property type="taxonomic scope" value="Eukaryota"/>
</dbReference>
<evidence type="ECO:0000313" key="3">
    <source>
        <dbReference type="WormBase" id="K04F1.8a"/>
    </source>
</evidence>
<dbReference type="PANTHER" id="PTHR21479">
    <property type="match status" value="1"/>
</dbReference>
<dbReference type="CTD" id="186994"/>
<dbReference type="GeneID" id="186994"/>
<protein>
    <submittedName>
        <fullName evidence="1">TransThyretin-Related family domain</fullName>
    </submittedName>
</protein>
<dbReference type="PIR" id="E88955">
    <property type="entry name" value="E88955"/>
</dbReference>
<accession>Q9TXL2</accession>
<dbReference type="OrthoDB" id="5902510at2759"/>
<dbReference type="FunCoup" id="Q9TXL2">
    <property type="interactions" value="98"/>
</dbReference>
<dbReference type="Bgee" id="WBGene00019387">
    <property type="expression patterns" value="Expressed in adult organism and 1 other cell type or tissue"/>
</dbReference>
<keyword evidence="2" id="KW-1185">Reference proteome</keyword>
<dbReference type="WormBase" id="K04F1.8a">
    <property type="protein sequence ID" value="CE19959"/>
    <property type="gene ID" value="WBGene00019387"/>
</dbReference>
<name>Q9TXL2_CAEEL</name>
<dbReference type="PaxDb" id="6239-K04F1.8"/>
<reference evidence="1 2" key="1">
    <citation type="journal article" date="1998" name="Science">
        <title>Genome sequence of the nematode C. elegans: a platform for investigating biology.</title>
        <authorList>
            <consortium name="The C. elegans sequencing consortium"/>
            <person name="Sulson J.E."/>
            <person name="Waterston R."/>
        </authorList>
    </citation>
    <scope>NUCLEOTIDE SEQUENCE [LARGE SCALE GENOMIC DNA]</scope>
    <source>
        <strain evidence="1 2">Bristol N2</strain>
    </source>
</reference>